<protein>
    <recommendedName>
        <fullName evidence="7">Amino acid transporter transmembrane domain-containing protein</fullName>
    </recommendedName>
</protein>
<feature type="transmembrane region" description="Helical" evidence="6">
    <location>
        <begin position="436"/>
        <end position="455"/>
    </location>
</feature>
<evidence type="ECO:0000259" key="7">
    <source>
        <dbReference type="Pfam" id="PF01490"/>
    </source>
</evidence>
<keyword evidence="9" id="KW-1185">Reference proteome</keyword>
<organism evidence="8 9">
    <name type="scientific">Prorocentrum cordatum</name>
    <dbReference type="NCBI Taxonomy" id="2364126"/>
    <lineage>
        <taxon>Eukaryota</taxon>
        <taxon>Sar</taxon>
        <taxon>Alveolata</taxon>
        <taxon>Dinophyceae</taxon>
        <taxon>Prorocentrales</taxon>
        <taxon>Prorocentraceae</taxon>
        <taxon>Prorocentrum</taxon>
    </lineage>
</organism>
<comment type="subcellular location">
    <subcellularLocation>
        <location evidence="1">Membrane</location>
        <topology evidence="1">Multi-pass membrane protein</topology>
    </subcellularLocation>
</comment>
<dbReference type="PANTHER" id="PTHR22950">
    <property type="entry name" value="AMINO ACID TRANSPORTER"/>
    <property type="match status" value="1"/>
</dbReference>
<feature type="transmembrane region" description="Helical" evidence="6">
    <location>
        <begin position="467"/>
        <end position="488"/>
    </location>
</feature>
<dbReference type="Pfam" id="PF01490">
    <property type="entry name" value="Aa_trans"/>
    <property type="match status" value="1"/>
</dbReference>
<dbReference type="Proteomes" id="UP001189429">
    <property type="component" value="Unassembled WGS sequence"/>
</dbReference>
<name>A0ABN9R9Q7_9DINO</name>
<keyword evidence="3 6" id="KW-1133">Transmembrane helix</keyword>
<feature type="transmembrane region" description="Helical" evidence="6">
    <location>
        <begin position="228"/>
        <end position="247"/>
    </location>
</feature>
<proteinExistence type="predicted"/>
<feature type="domain" description="Amino acid transporter transmembrane" evidence="7">
    <location>
        <begin position="84"/>
        <end position="485"/>
    </location>
</feature>
<feature type="transmembrane region" description="Helical" evidence="6">
    <location>
        <begin position="279"/>
        <end position="298"/>
    </location>
</feature>
<evidence type="ECO:0000313" key="8">
    <source>
        <dbReference type="EMBL" id="CAK0815222.1"/>
    </source>
</evidence>
<feature type="region of interest" description="Disordered" evidence="5">
    <location>
        <begin position="48"/>
        <end position="77"/>
    </location>
</feature>
<feature type="transmembrane region" description="Helical" evidence="6">
    <location>
        <begin position="162"/>
        <end position="184"/>
    </location>
</feature>
<dbReference type="EMBL" id="CAUYUJ010005858">
    <property type="protein sequence ID" value="CAK0815222.1"/>
    <property type="molecule type" value="Genomic_DNA"/>
</dbReference>
<evidence type="ECO:0000256" key="6">
    <source>
        <dbReference type="SAM" id="Phobius"/>
    </source>
</evidence>
<gene>
    <name evidence="8" type="ORF">PCOR1329_LOCUS18580</name>
</gene>
<evidence type="ECO:0000256" key="4">
    <source>
        <dbReference type="ARBA" id="ARBA00023136"/>
    </source>
</evidence>
<comment type="caution">
    <text evidence="8">The sequence shown here is derived from an EMBL/GenBank/DDBJ whole genome shotgun (WGS) entry which is preliminary data.</text>
</comment>
<feature type="transmembrane region" description="Helical" evidence="6">
    <location>
        <begin position="324"/>
        <end position="350"/>
    </location>
</feature>
<feature type="transmembrane region" description="Helical" evidence="6">
    <location>
        <begin position="370"/>
        <end position="391"/>
    </location>
</feature>
<reference evidence="8" key="1">
    <citation type="submission" date="2023-10" db="EMBL/GenBank/DDBJ databases">
        <authorList>
            <person name="Chen Y."/>
            <person name="Shah S."/>
            <person name="Dougan E. K."/>
            <person name="Thang M."/>
            <person name="Chan C."/>
        </authorList>
    </citation>
    <scope>NUCLEOTIDE SEQUENCE [LARGE SCALE GENOMIC DNA]</scope>
</reference>
<accession>A0ABN9R9Q7</accession>
<evidence type="ECO:0000256" key="2">
    <source>
        <dbReference type="ARBA" id="ARBA00022692"/>
    </source>
</evidence>
<evidence type="ECO:0000256" key="1">
    <source>
        <dbReference type="ARBA" id="ARBA00004141"/>
    </source>
</evidence>
<feature type="transmembrane region" description="Helical" evidence="6">
    <location>
        <begin position="190"/>
        <end position="216"/>
    </location>
</feature>
<sequence>MAAAGAGRRAALLGALLGAAAPWNRGPPRRPHQLAAFSAVVPRRPEQSCARQGRFGRGPARRELRSRRASAPAEGGELVETGPVPASLNLAKNLVGSGILSLPSGVAAFSSRAAAVGPSVVLVLLAALLGAYGFWLIGKVCAETGTSTFGSAWEKTVRRGAWVPQLVCVLECLGGSVVYAMVLGDVFSGLLAGVGGVPAFLAARSTLIVAIAAVVLYPLCCLRSFGSLAKFSALGTMATTYVLFFVGKRCLDGSYALGGRFYNAALSAPLLPLDSLANVRMLILVSILSTAFLVHFNAPQMYTELQPSGTDLPAPERQRKLRRFGLVAAAGFGIAALQYAGVMAFGFLTFGRHTEGNVLLNYATSDPLAWAARAAVGLSTLFGYPMQFAGLRAGILEWAGVGSLPKAQHRALTALLLAAAVSVACAFRDLGQFQAIEGALLAAFLIYVAPPAMALCLNPRPAEKARLVSLSVLGVLLAVIGCVVTARWG</sequence>
<evidence type="ECO:0000313" key="9">
    <source>
        <dbReference type="Proteomes" id="UP001189429"/>
    </source>
</evidence>
<evidence type="ECO:0000256" key="3">
    <source>
        <dbReference type="ARBA" id="ARBA00022989"/>
    </source>
</evidence>
<evidence type="ECO:0000256" key="5">
    <source>
        <dbReference type="SAM" id="MobiDB-lite"/>
    </source>
</evidence>
<dbReference type="InterPro" id="IPR013057">
    <property type="entry name" value="AA_transpt_TM"/>
</dbReference>
<keyword evidence="4 6" id="KW-0472">Membrane</keyword>
<keyword evidence="2 6" id="KW-0812">Transmembrane</keyword>
<dbReference type="PANTHER" id="PTHR22950:SF652">
    <property type="entry name" value="TRANSMEMBRANE AMINO ACID TRANSPORTER FAMILY PROTEIN"/>
    <property type="match status" value="1"/>
</dbReference>
<feature type="transmembrane region" description="Helical" evidence="6">
    <location>
        <begin position="411"/>
        <end position="430"/>
    </location>
</feature>
<feature type="transmembrane region" description="Helical" evidence="6">
    <location>
        <begin position="120"/>
        <end position="142"/>
    </location>
</feature>